<sequence length="114" mass="12558">MKLPLRERGQVRKELLSSSGGVQPPVRAASTRVGGTRAAGCSRSKASGRGRKHSKLGCDDQHKLIRHRSTVEVSLLKQEWEAGRFPLWLPPAGMSLSLWMLRGSSTFSSYRGLK</sequence>
<feature type="region of interest" description="Disordered" evidence="1">
    <location>
        <begin position="1"/>
        <end position="56"/>
    </location>
</feature>
<feature type="non-terminal residue" evidence="2">
    <location>
        <position position="114"/>
    </location>
</feature>
<dbReference type="Proteomes" id="UP001352852">
    <property type="component" value="Unassembled WGS sequence"/>
</dbReference>
<feature type="compositionally biased region" description="Basic residues" evidence="1">
    <location>
        <begin position="46"/>
        <end position="55"/>
    </location>
</feature>
<reference evidence="2 3" key="1">
    <citation type="submission" date="2021-06" db="EMBL/GenBank/DDBJ databases">
        <authorList>
            <person name="Palmer J.M."/>
        </authorList>
    </citation>
    <scope>NUCLEOTIDE SEQUENCE [LARGE SCALE GENOMIC DNA]</scope>
    <source>
        <strain evidence="2 3">CL_MEX2019</strain>
        <tissue evidence="2">Muscle</tissue>
    </source>
</reference>
<evidence type="ECO:0000313" key="3">
    <source>
        <dbReference type="Proteomes" id="UP001352852"/>
    </source>
</evidence>
<organism evidence="2 3">
    <name type="scientific">Characodon lateralis</name>
    <dbReference type="NCBI Taxonomy" id="208331"/>
    <lineage>
        <taxon>Eukaryota</taxon>
        <taxon>Metazoa</taxon>
        <taxon>Chordata</taxon>
        <taxon>Craniata</taxon>
        <taxon>Vertebrata</taxon>
        <taxon>Euteleostomi</taxon>
        <taxon>Actinopterygii</taxon>
        <taxon>Neopterygii</taxon>
        <taxon>Teleostei</taxon>
        <taxon>Neoteleostei</taxon>
        <taxon>Acanthomorphata</taxon>
        <taxon>Ovalentaria</taxon>
        <taxon>Atherinomorphae</taxon>
        <taxon>Cyprinodontiformes</taxon>
        <taxon>Goodeidae</taxon>
        <taxon>Characodon</taxon>
    </lineage>
</organism>
<comment type="caution">
    <text evidence="2">The sequence shown here is derived from an EMBL/GenBank/DDBJ whole genome shotgun (WGS) entry which is preliminary data.</text>
</comment>
<proteinExistence type="predicted"/>
<keyword evidence="3" id="KW-1185">Reference proteome</keyword>
<dbReference type="EMBL" id="JAHUTJ010068047">
    <property type="protein sequence ID" value="MED6291418.1"/>
    <property type="molecule type" value="Genomic_DNA"/>
</dbReference>
<feature type="compositionally biased region" description="Basic and acidic residues" evidence="1">
    <location>
        <begin position="1"/>
        <end position="15"/>
    </location>
</feature>
<name>A0ABU7EYN6_9TELE</name>
<accession>A0ABU7EYN6</accession>
<gene>
    <name evidence="2" type="ORF">CHARACLAT_023364</name>
</gene>
<protein>
    <submittedName>
        <fullName evidence="2">Uncharacterized protein</fullName>
    </submittedName>
</protein>
<evidence type="ECO:0000256" key="1">
    <source>
        <dbReference type="SAM" id="MobiDB-lite"/>
    </source>
</evidence>
<evidence type="ECO:0000313" key="2">
    <source>
        <dbReference type="EMBL" id="MED6291418.1"/>
    </source>
</evidence>